<dbReference type="InterPro" id="IPR007632">
    <property type="entry name" value="Anoctamin"/>
</dbReference>
<feature type="transmembrane region" description="Helical" evidence="8">
    <location>
        <begin position="364"/>
        <end position="394"/>
    </location>
</feature>
<gene>
    <name evidence="12" type="primary">ANO5_3</name>
    <name evidence="13" type="synonym">ANO5_2</name>
    <name evidence="12" type="ORF">CM83_87527</name>
    <name evidence="13" type="ORF">CM83_87529</name>
</gene>
<dbReference type="InterPro" id="IPR032394">
    <property type="entry name" value="Anoct_dimer"/>
</dbReference>
<accession>A0A0A9YDZ3</accession>
<keyword evidence="3" id="KW-1003">Cell membrane</keyword>
<proteinExistence type="inferred from homology"/>
<evidence type="ECO:0000313" key="12">
    <source>
        <dbReference type="EMBL" id="JAG29323.1"/>
    </source>
</evidence>
<keyword evidence="4 8" id="KW-0812">Transmembrane</keyword>
<sequence length="1034" mass="119783">MKRQKSGVLNDPNDLIRFSQEFPLPLINRVTFNIKHIHLLLAKIRKSNQMTDSTDNNADLASNTESLEMVSLQVKPAKWNEGVSHFEDHVRTVDYVLAWDTSITPSDPFPENKREVYQRNLIGEGLELEEDHEYHGKEGDPDAGAEGSNVSTLKFIKIHVPKNTMANYAEILKFRQPIRKELCANFQTDDSKSIIKKHMVYDEGPILQEQHEEEVQKSRRKTYLQLLGRHKSALEKFLHQHIYVDSSTFPPVGFRYSTTYSRDKHYLFDDDEDNFFTPTSRARVAHFILDRTEFEEPPLKDPHAFGISRLINLGVYTAAYPLHDGDFKTEGTLRHTLLNEWGSVKRWYRYQPLDYIKDYFGVKVALYFCWLGFYTCMLFPAAIIGLIVFLSGFIHVDSSVLTKEVCDDGDKTIMCPLCDKFCDFWFLNQSCTYSTILSVFDNGTTVFFAAFMSIWAVLFLELWKRYSAEVTHRWDLTGYDTHEEVARPQYLARVERYYTMKKNKVTGQDEKRVPYWTVKLPATFFSFSVVALLVILAVVACVGVIVYRMAMITASAFYGVDVLGPQLSSHALVIINITAGVLNLIALMVLTWLYDWVALVLTEFEMVRTQSEFDDSLTFKMYLLQFINYYTSIFYLAFIKGKFIGYPKQYTRLFNIRQEECDTGGCLFEVTAQLAIIMVGKQVTSTFLELVYPVLMKYWRAGFKKQYWKGKLWGEEGPQWVQDYFLEELDIFSEYLEMVLQFGFVTIFVSAFPLAPLCALVNNLFESRCDAKKILMHYRRPVAVRVKSIGVWLTILNFVSKFAVFSNALIIAFTSEFIPHLVYRFSVSPNWSLEGYTNHSLSYMNTTELDWIGHNKTKFDVDVCRYKDYRYPPEHPNKYAHTTMYWTVLASRLIFMVLFENIVVFLVLLISWAIPDIPGKLKDKIRREAHIVNHIMLEEARKSKRDCGKPDMDSEAKGDDYKNQDGKADNGYTSDFSTENLDLACELGYDTKGWTNAKNAKRGEKWEKDLSKPPHDEALVHRPSNYGEISEETV</sequence>
<evidence type="ECO:0000259" key="10">
    <source>
        <dbReference type="Pfam" id="PF04547"/>
    </source>
</evidence>
<dbReference type="AlphaFoldDB" id="A0A0A9YDZ3"/>
<comment type="similarity">
    <text evidence="2 8">Belongs to the anoctamin family.</text>
</comment>
<dbReference type="Pfam" id="PF04547">
    <property type="entry name" value="Anoctamin"/>
    <property type="match status" value="1"/>
</dbReference>
<dbReference type="Pfam" id="PF16178">
    <property type="entry name" value="Anoct_dimer"/>
    <property type="match status" value="1"/>
</dbReference>
<evidence type="ECO:0000256" key="9">
    <source>
        <dbReference type="SAM" id="MobiDB-lite"/>
    </source>
</evidence>
<feature type="transmembrane region" description="Helical" evidence="8">
    <location>
        <begin position="622"/>
        <end position="639"/>
    </location>
</feature>
<feature type="transmembrane region" description="Helical" evidence="8">
    <location>
        <begin position="786"/>
        <end position="813"/>
    </location>
</feature>
<evidence type="ECO:0000259" key="11">
    <source>
        <dbReference type="Pfam" id="PF16178"/>
    </source>
</evidence>
<evidence type="ECO:0000256" key="3">
    <source>
        <dbReference type="ARBA" id="ARBA00022475"/>
    </source>
</evidence>
<dbReference type="InterPro" id="IPR049452">
    <property type="entry name" value="Anoctamin_TM"/>
</dbReference>
<feature type="transmembrane region" description="Helical" evidence="8">
    <location>
        <begin position="445"/>
        <end position="463"/>
    </location>
</feature>
<feature type="region of interest" description="Disordered" evidence="9">
    <location>
        <begin position="994"/>
        <end position="1034"/>
    </location>
</feature>
<feature type="transmembrane region" description="Helical" evidence="8">
    <location>
        <begin position="742"/>
        <end position="765"/>
    </location>
</feature>
<evidence type="ECO:0000256" key="8">
    <source>
        <dbReference type="RuleBase" id="RU280814"/>
    </source>
</evidence>
<protein>
    <recommendedName>
        <fullName evidence="8">Anoctamin</fullName>
    </recommendedName>
</protein>
<name>A0A0A9YDZ3_LYGHE</name>
<feature type="region of interest" description="Disordered" evidence="9">
    <location>
        <begin position="943"/>
        <end position="973"/>
    </location>
</feature>
<evidence type="ECO:0000256" key="6">
    <source>
        <dbReference type="ARBA" id="ARBA00023136"/>
    </source>
</evidence>
<feature type="transmembrane region" description="Helical" evidence="8">
    <location>
        <begin position="524"/>
        <end position="550"/>
    </location>
</feature>
<reference evidence="12" key="2">
    <citation type="submission" date="2014-07" db="EMBL/GenBank/DDBJ databases">
        <authorList>
            <person name="Hull J."/>
        </authorList>
    </citation>
    <scope>NUCLEOTIDE SEQUENCE</scope>
</reference>
<dbReference type="EMBL" id="GBHO01014279">
    <property type="protein sequence ID" value="JAG29325.1"/>
    <property type="molecule type" value="Transcribed_RNA"/>
</dbReference>
<evidence type="ECO:0000256" key="2">
    <source>
        <dbReference type="ARBA" id="ARBA00009671"/>
    </source>
</evidence>
<keyword evidence="7" id="KW-0325">Glycoprotein</keyword>
<comment type="subcellular location">
    <subcellularLocation>
        <location evidence="1">Cell membrane</location>
        <topology evidence="1">Multi-pass membrane protein</topology>
    </subcellularLocation>
    <subcellularLocation>
        <location evidence="8">Membrane</location>
        <topology evidence="8">Multi-pass membrane protein</topology>
    </subcellularLocation>
</comment>
<feature type="domain" description="Anoctamin dimerisation" evidence="11">
    <location>
        <begin position="86"/>
        <end position="353"/>
    </location>
</feature>
<evidence type="ECO:0000256" key="5">
    <source>
        <dbReference type="ARBA" id="ARBA00022989"/>
    </source>
</evidence>
<keyword evidence="5 8" id="KW-1133">Transmembrane helix</keyword>
<evidence type="ECO:0000256" key="1">
    <source>
        <dbReference type="ARBA" id="ARBA00004651"/>
    </source>
</evidence>
<organism evidence="12">
    <name type="scientific">Lygus hesperus</name>
    <name type="common">Western plant bug</name>
    <dbReference type="NCBI Taxonomy" id="30085"/>
    <lineage>
        <taxon>Eukaryota</taxon>
        <taxon>Metazoa</taxon>
        <taxon>Ecdysozoa</taxon>
        <taxon>Arthropoda</taxon>
        <taxon>Hexapoda</taxon>
        <taxon>Insecta</taxon>
        <taxon>Pterygota</taxon>
        <taxon>Neoptera</taxon>
        <taxon>Paraneoptera</taxon>
        <taxon>Hemiptera</taxon>
        <taxon>Heteroptera</taxon>
        <taxon>Panheteroptera</taxon>
        <taxon>Cimicomorpha</taxon>
        <taxon>Miridae</taxon>
        <taxon>Mirini</taxon>
        <taxon>Lygus</taxon>
    </lineage>
</organism>
<evidence type="ECO:0000256" key="7">
    <source>
        <dbReference type="ARBA" id="ARBA00023180"/>
    </source>
</evidence>
<dbReference type="PANTHER" id="PTHR12308">
    <property type="entry name" value="ANOCTAMIN"/>
    <property type="match status" value="1"/>
</dbReference>
<reference evidence="12" key="1">
    <citation type="journal article" date="2014" name="PLoS ONE">
        <title>Transcriptome-Based Identification of ABC Transporters in the Western Tarnished Plant Bug Lygus hesperus.</title>
        <authorList>
            <person name="Hull J.J."/>
            <person name="Chaney K."/>
            <person name="Geib S.M."/>
            <person name="Fabrick J.A."/>
            <person name="Brent C.S."/>
            <person name="Walsh D."/>
            <person name="Lavine L.C."/>
        </authorList>
    </citation>
    <scope>NUCLEOTIDE SEQUENCE</scope>
</reference>
<dbReference type="GO" id="GO:0005254">
    <property type="term" value="F:chloride channel activity"/>
    <property type="evidence" value="ECO:0007669"/>
    <property type="project" value="TreeGrafter"/>
</dbReference>
<dbReference type="PANTHER" id="PTHR12308:SF83">
    <property type="entry name" value="ANOCTAMIN"/>
    <property type="match status" value="1"/>
</dbReference>
<evidence type="ECO:0000256" key="4">
    <source>
        <dbReference type="ARBA" id="ARBA00022692"/>
    </source>
</evidence>
<feature type="transmembrane region" description="Helical" evidence="8">
    <location>
        <begin position="570"/>
        <end position="601"/>
    </location>
</feature>
<evidence type="ECO:0000313" key="13">
    <source>
        <dbReference type="EMBL" id="JAG29325.1"/>
    </source>
</evidence>
<dbReference type="GO" id="GO:0046983">
    <property type="term" value="F:protein dimerization activity"/>
    <property type="evidence" value="ECO:0007669"/>
    <property type="project" value="InterPro"/>
</dbReference>
<feature type="domain" description="Anoctamin transmembrane" evidence="10">
    <location>
        <begin position="356"/>
        <end position="928"/>
    </location>
</feature>
<feature type="compositionally biased region" description="Basic and acidic residues" evidence="9">
    <location>
        <begin position="943"/>
        <end position="968"/>
    </location>
</feature>
<dbReference type="GO" id="GO:0005886">
    <property type="term" value="C:plasma membrane"/>
    <property type="evidence" value="ECO:0007669"/>
    <property type="project" value="UniProtKB-SubCell"/>
</dbReference>
<feature type="compositionally biased region" description="Basic and acidic residues" evidence="9">
    <location>
        <begin position="1001"/>
        <end position="1020"/>
    </location>
</feature>
<feature type="transmembrane region" description="Helical" evidence="8">
    <location>
        <begin position="893"/>
        <end position="914"/>
    </location>
</feature>
<dbReference type="EMBL" id="GBHO01014281">
    <property type="protein sequence ID" value="JAG29323.1"/>
    <property type="molecule type" value="Transcribed_RNA"/>
</dbReference>
<keyword evidence="6 8" id="KW-0472">Membrane</keyword>